<dbReference type="EC" id="2.3.1.51" evidence="2"/>
<feature type="transmembrane region" description="Helical" evidence="5">
    <location>
        <begin position="39"/>
        <end position="64"/>
    </location>
</feature>
<evidence type="ECO:0000313" key="7">
    <source>
        <dbReference type="EMBL" id="JAF98862.1"/>
    </source>
</evidence>
<keyword evidence="4 7" id="KW-0012">Acyltransferase</keyword>
<dbReference type="PANTHER" id="PTHR10434:SF53">
    <property type="entry name" value="1-ACYL-SN-GLYCEROL-3-PHOSPHATE ACYLTRANSFERASE"/>
    <property type="match status" value="1"/>
</dbReference>
<evidence type="ECO:0000256" key="1">
    <source>
        <dbReference type="ARBA" id="ARBA00004728"/>
    </source>
</evidence>
<keyword evidence="3 7" id="KW-0808">Transferase</keyword>
<evidence type="ECO:0000256" key="3">
    <source>
        <dbReference type="ARBA" id="ARBA00022679"/>
    </source>
</evidence>
<keyword evidence="5" id="KW-1133">Transmembrane helix</keyword>
<dbReference type="GO" id="GO:0006654">
    <property type="term" value="P:phosphatidic acid biosynthetic process"/>
    <property type="evidence" value="ECO:0007669"/>
    <property type="project" value="TreeGrafter"/>
</dbReference>
<organism evidence="7">
    <name type="scientific">Lygus hesperus</name>
    <name type="common">Western plant bug</name>
    <dbReference type="NCBI Taxonomy" id="30085"/>
    <lineage>
        <taxon>Eukaryota</taxon>
        <taxon>Metazoa</taxon>
        <taxon>Ecdysozoa</taxon>
        <taxon>Arthropoda</taxon>
        <taxon>Hexapoda</taxon>
        <taxon>Insecta</taxon>
        <taxon>Pterygota</taxon>
        <taxon>Neoptera</taxon>
        <taxon>Paraneoptera</taxon>
        <taxon>Hemiptera</taxon>
        <taxon>Heteroptera</taxon>
        <taxon>Panheteroptera</taxon>
        <taxon>Cimicomorpha</taxon>
        <taxon>Miridae</taxon>
        <taxon>Mirini</taxon>
        <taxon>Lygus</taxon>
    </lineage>
</organism>
<proteinExistence type="predicted"/>
<keyword evidence="5" id="KW-0472">Membrane</keyword>
<dbReference type="EMBL" id="GBRD01010950">
    <property type="protein sequence ID" value="JAG54874.1"/>
    <property type="molecule type" value="Transcribed_RNA"/>
</dbReference>
<reference evidence="8" key="3">
    <citation type="submission" date="2014-09" db="EMBL/GenBank/DDBJ databases">
        <authorList>
            <person name="Magalhaes I.L.F."/>
            <person name="Oliveira U."/>
            <person name="Santos F.R."/>
            <person name="Vidigal T.H.D.A."/>
            <person name="Brescovit A.D."/>
            <person name="Santos A.J."/>
        </authorList>
    </citation>
    <scope>NUCLEOTIDE SEQUENCE</scope>
</reference>
<name>A0A0A9VXD1_LYGHE</name>
<sequence length="301" mass="34860">MYFIEFVPTIFTIVVYFFSTCFIVIHLPMVIPESLTLRYYALNVAYLVGATYILSLYLWLLLFVSIEDAMSICTDLVGRWVVRMGWEIQNARNFDVLEKTGNAVIVVNHQSYFDPLPFISVWKQMAFSTKVYGGSELTNHVFLRKAAASQSHTFLDRGCKRTAMKTLMTSAEKHFKNDKQNKVLIFPEGERNMMMEDYKLLEFKRGAFRVAKNYNVPVIPMVISPLYFIDNQRHYFTKGKTLISVLEPIYPGDMEIDEFVAKVRAVMQEEFIRLKEELVDGKIPSASKNNTNEIDSIKKEL</sequence>
<gene>
    <name evidence="7" type="primary">acl-1</name>
    <name evidence="7" type="ORF">CM83_2566</name>
</gene>
<dbReference type="GO" id="GO:0005783">
    <property type="term" value="C:endoplasmic reticulum"/>
    <property type="evidence" value="ECO:0007669"/>
    <property type="project" value="TreeGrafter"/>
</dbReference>
<dbReference type="SUPFAM" id="SSF69593">
    <property type="entry name" value="Glycerol-3-phosphate (1)-acyltransferase"/>
    <property type="match status" value="1"/>
</dbReference>
<dbReference type="EMBL" id="GBHO01044741">
    <property type="protein sequence ID" value="JAF98862.1"/>
    <property type="molecule type" value="Transcribed_RNA"/>
</dbReference>
<dbReference type="CDD" id="cd07989">
    <property type="entry name" value="LPLAT_AGPAT-like"/>
    <property type="match status" value="1"/>
</dbReference>
<keyword evidence="5" id="KW-0812">Transmembrane</keyword>
<dbReference type="PANTHER" id="PTHR10434">
    <property type="entry name" value="1-ACYL-SN-GLYCEROL-3-PHOSPHATE ACYLTRANSFERASE"/>
    <property type="match status" value="1"/>
</dbReference>
<comment type="pathway">
    <text evidence="1">Phospholipid metabolism; CDP-diacylglycerol biosynthesis; CDP-diacylglycerol from sn-glycerol 3-phosphate: step 2/3.</text>
</comment>
<dbReference type="SMART" id="SM00563">
    <property type="entry name" value="PlsC"/>
    <property type="match status" value="1"/>
</dbReference>
<feature type="transmembrane region" description="Helical" evidence="5">
    <location>
        <begin position="6"/>
        <end position="27"/>
    </location>
</feature>
<evidence type="ECO:0000313" key="8">
    <source>
        <dbReference type="EMBL" id="JAG54874.1"/>
    </source>
</evidence>
<dbReference type="GO" id="GO:0003841">
    <property type="term" value="F:1-acylglycerol-3-phosphate O-acyltransferase activity"/>
    <property type="evidence" value="ECO:0007669"/>
    <property type="project" value="UniProtKB-EC"/>
</dbReference>
<dbReference type="Pfam" id="PF01553">
    <property type="entry name" value="Acyltransferase"/>
    <property type="match status" value="1"/>
</dbReference>
<feature type="domain" description="Phospholipid/glycerol acyltransferase" evidence="6">
    <location>
        <begin position="103"/>
        <end position="226"/>
    </location>
</feature>
<evidence type="ECO:0000256" key="5">
    <source>
        <dbReference type="SAM" id="Phobius"/>
    </source>
</evidence>
<accession>A0A0A9VXD1</accession>
<protein>
    <recommendedName>
        <fullName evidence="2">1-acylglycerol-3-phosphate O-acyltransferase</fullName>
        <ecNumber evidence="2">2.3.1.51</ecNumber>
    </recommendedName>
</protein>
<reference evidence="7" key="1">
    <citation type="journal article" date="2014" name="PLoS ONE">
        <title>Transcriptome-Based Identification of ABC Transporters in the Western Tarnished Plant Bug Lygus hesperus.</title>
        <authorList>
            <person name="Hull J.J."/>
            <person name="Chaney K."/>
            <person name="Geib S.M."/>
            <person name="Fabrick J.A."/>
            <person name="Brent C.S."/>
            <person name="Walsh D."/>
            <person name="Lavine L.C."/>
        </authorList>
    </citation>
    <scope>NUCLEOTIDE SEQUENCE</scope>
</reference>
<evidence type="ECO:0000256" key="4">
    <source>
        <dbReference type="ARBA" id="ARBA00023315"/>
    </source>
</evidence>
<dbReference type="InterPro" id="IPR002123">
    <property type="entry name" value="Plipid/glycerol_acylTrfase"/>
</dbReference>
<evidence type="ECO:0000256" key="2">
    <source>
        <dbReference type="ARBA" id="ARBA00013211"/>
    </source>
</evidence>
<reference evidence="7" key="2">
    <citation type="submission" date="2014-07" db="EMBL/GenBank/DDBJ databases">
        <authorList>
            <person name="Hull J."/>
        </authorList>
    </citation>
    <scope>NUCLEOTIDE SEQUENCE</scope>
</reference>
<evidence type="ECO:0000259" key="6">
    <source>
        <dbReference type="SMART" id="SM00563"/>
    </source>
</evidence>
<dbReference type="AlphaFoldDB" id="A0A0A9VXD1"/>